<organism evidence="1">
    <name type="scientific">marine sediment metagenome</name>
    <dbReference type="NCBI Taxonomy" id="412755"/>
    <lineage>
        <taxon>unclassified sequences</taxon>
        <taxon>metagenomes</taxon>
        <taxon>ecological metagenomes</taxon>
    </lineage>
</organism>
<dbReference type="AlphaFoldDB" id="X0UWA9"/>
<gene>
    <name evidence="1" type="ORF">S01H1_44766</name>
</gene>
<dbReference type="EMBL" id="BARS01028570">
    <property type="protein sequence ID" value="GAG10025.1"/>
    <property type="molecule type" value="Genomic_DNA"/>
</dbReference>
<reference evidence="1" key="1">
    <citation type="journal article" date="2014" name="Front. Microbiol.">
        <title>High frequency of phylogenetically diverse reductive dehalogenase-homologous genes in deep subseafloor sedimentary metagenomes.</title>
        <authorList>
            <person name="Kawai M."/>
            <person name="Futagami T."/>
            <person name="Toyoda A."/>
            <person name="Takaki Y."/>
            <person name="Nishi S."/>
            <person name="Hori S."/>
            <person name="Arai W."/>
            <person name="Tsubouchi T."/>
            <person name="Morono Y."/>
            <person name="Uchiyama I."/>
            <person name="Ito T."/>
            <person name="Fujiyama A."/>
            <person name="Inagaki F."/>
            <person name="Takami H."/>
        </authorList>
    </citation>
    <scope>NUCLEOTIDE SEQUENCE</scope>
    <source>
        <strain evidence="1">Expedition CK06-06</strain>
    </source>
</reference>
<accession>X0UWA9</accession>
<evidence type="ECO:0000313" key="1">
    <source>
        <dbReference type="EMBL" id="GAG10025.1"/>
    </source>
</evidence>
<protein>
    <submittedName>
        <fullName evidence="1">Uncharacterized protein</fullName>
    </submittedName>
</protein>
<feature type="non-terminal residue" evidence="1">
    <location>
        <position position="264"/>
    </location>
</feature>
<comment type="caution">
    <text evidence="1">The sequence shown here is derived from an EMBL/GenBank/DDBJ whole genome shotgun (WGS) entry which is preliminary data.</text>
</comment>
<sequence>GNGIFDADDYLLAYVTGVCDWYYDTASRDYDYNFNHYESYRYYWLKKGGSNSTIKQFNCNAVPSITLSQFLNRVRYKQSNELMWTYGGKPKGGLEWIWIRLNKYLMSFPYTLTFPDVDTNTTGYIKIVSGSTSNNCSTSVSFGDSLLYDSCAWKPITNWCDSVLTIKLTIKLADRSDYFELKHLDVKYWRHLDMSGKKSLRIYSPLDSGIIVAYQLSNLPSERTFIFRIPSDELNISLVNIISTGGSYSWTDTAGIGIQYFVCA</sequence>
<feature type="non-terminal residue" evidence="1">
    <location>
        <position position="1"/>
    </location>
</feature>
<name>X0UWA9_9ZZZZ</name>
<proteinExistence type="predicted"/>